<protein>
    <recommendedName>
        <fullName evidence="8">Fibronectin type-III domain-containing protein</fullName>
    </recommendedName>
</protein>
<keyword evidence="10" id="KW-1185">Reference proteome</keyword>
<dbReference type="SMART" id="SM00060">
    <property type="entry name" value="FN3"/>
    <property type="match status" value="1"/>
</dbReference>
<dbReference type="EMBL" id="BAABCE010000016">
    <property type="protein sequence ID" value="GAA3578630.1"/>
    <property type="molecule type" value="Genomic_DNA"/>
</dbReference>
<keyword evidence="2" id="KW-0964">Secreted</keyword>
<feature type="region of interest" description="Disordered" evidence="6">
    <location>
        <begin position="865"/>
        <end position="901"/>
    </location>
</feature>
<comment type="subcellular location">
    <subcellularLocation>
        <location evidence="1">Secreted</location>
    </subcellularLocation>
</comment>
<dbReference type="InterPro" id="IPR038765">
    <property type="entry name" value="Papain-like_cys_pep_sf"/>
</dbReference>
<keyword evidence="5" id="KW-0624">Polysaccharide degradation</keyword>
<dbReference type="SUPFAM" id="SSF54001">
    <property type="entry name" value="Cysteine proteinases"/>
    <property type="match status" value="1"/>
</dbReference>
<gene>
    <name evidence="9" type="ORF">GCM10022295_70060</name>
</gene>
<dbReference type="Proteomes" id="UP001500707">
    <property type="component" value="Unassembled WGS sequence"/>
</dbReference>
<dbReference type="NCBIfam" id="NF033679">
    <property type="entry name" value="DNRLRE_dom"/>
    <property type="match status" value="1"/>
</dbReference>
<feature type="region of interest" description="Disordered" evidence="6">
    <location>
        <begin position="103"/>
        <end position="122"/>
    </location>
</feature>
<dbReference type="InterPro" id="IPR055372">
    <property type="entry name" value="CBM96"/>
</dbReference>
<organism evidence="9 10">
    <name type="scientific">Streptomyces osmaniensis</name>
    <dbReference type="NCBI Taxonomy" id="593134"/>
    <lineage>
        <taxon>Bacteria</taxon>
        <taxon>Bacillati</taxon>
        <taxon>Actinomycetota</taxon>
        <taxon>Actinomycetes</taxon>
        <taxon>Kitasatosporales</taxon>
        <taxon>Streptomycetaceae</taxon>
        <taxon>Streptomyces</taxon>
    </lineage>
</organism>
<feature type="region of interest" description="Disordered" evidence="6">
    <location>
        <begin position="319"/>
        <end position="341"/>
    </location>
</feature>
<dbReference type="InterPro" id="IPR013783">
    <property type="entry name" value="Ig-like_fold"/>
</dbReference>
<evidence type="ECO:0000256" key="7">
    <source>
        <dbReference type="SAM" id="SignalP"/>
    </source>
</evidence>
<evidence type="ECO:0000256" key="5">
    <source>
        <dbReference type="ARBA" id="ARBA00023326"/>
    </source>
</evidence>
<evidence type="ECO:0000256" key="6">
    <source>
        <dbReference type="SAM" id="MobiDB-lite"/>
    </source>
</evidence>
<name>A0ABP6Y7K5_9ACTN</name>
<dbReference type="Pfam" id="PF24517">
    <property type="entry name" value="CBM96"/>
    <property type="match status" value="1"/>
</dbReference>
<evidence type="ECO:0000256" key="2">
    <source>
        <dbReference type="ARBA" id="ARBA00022525"/>
    </source>
</evidence>
<dbReference type="CDD" id="cd00063">
    <property type="entry name" value="FN3"/>
    <property type="match status" value="1"/>
</dbReference>
<dbReference type="Pfam" id="PF12671">
    <property type="entry name" value="Amidase_6"/>
    <property type="match status" value="1"/>
</dbReference>
<feature type="chain" id="PRO_5047476474" description="Fibronectin type-III domain-containing protein" evidence="7">
    <location>
        <begin position="26"/>
        <end position="1317"/>
    </location>
</feature>
<evidence type="ECO:0000256" key="4">
    <source>
        <dbReference type="ARBA" id="ARBA00023295"/>
    </source>
</evidence>
<keyword evidence="3 7" id="KW-0732">Signal</keyword>
<dbReference type="SUPFAM" id="SSF49265">
    <property type="entry name" value="Fibronectin type III"/>
    <property type="match status" value="1"/>
</dbReference>
<sequence>MRIPKAGTAGLVLLSVLLPAVPVHATAPAVQDTAIPRTSTAPDVPSALAAAQRTGSRVEALSERTETSTTWVHGDGSLTTELTPGPIRFERDGRWVPVDTDLTARPDGSVAPKAHPAGLTLAGKGGDIADSLAEARSAEPRDLATLGEGDRQVTLQWKGGLPRPRLDGNRAEYPEAVPGADVIVEATRTGFEQYVEIKKRPEPGGYRYTLPLKAEGLRARQQADGSVLFTDVRTGQERAVMPAPVMWDATVDERSGEHTRRIPVDMDVVAKGDDSFDLVVTPDAGFLADPKTRYPVTVDPSTSALSNVFDTYVQQGETRDWSTDTELDLGNPGTKNANGTPRTAQSYLTWGTAPLADALVSSAKLSLWNFHSANTDCKPQPWEVWSADPPTTTSRWTNRPKTHTRYVTSTETKGNPACGADGWINADVTSLVQSWASAKAPQSTMAVRAADESAVAQWKRVNSANATVNPPKLTVTYNFRPRSGNNRQAGPPYVKDASGTWQVNTTTPTLRDTFSDKDGDRINGTFEVVEAATGKRVGDYLVSPYVESGRAAAVTLPDGLLKDGTTYRFRTSPYDGTHFNLAWSEWSTFTVTTGRRPGGLPDMPQALEQGATDTLTPLLSGVVTSPEQGRVRAEFALRDENGKDLTGVRVPDAWVDSGLRAAAQVPAGALRSGTTYLWAMRACTDAGCSAWSYEQELTANDSPGQKAPETKTLTLGGDSLADATAPIRQAAPAVRDARLTLDADHAVWLKPDLTKVPAGARIVKARLELTPAQGTERPVEIYELLDPWSAPQNGADLPGLLDEAPFGDPARPADQDLAPVVQSWLEQETGEGLALRLPEGVREPVAYHSARAKETAQRPRLVLDYVPPAAPGRPQDVRTTSGDGGLLATWNPPQDDGTAGDGLEYTVVVQKENGGEVARTTTTVPRAVVPGLADKTAYRVSVQARTAHGTSPAAVSEPVTTAGVPGGADAYRETVQQYLDARAGLLTGRHTTAAAALAASTRATSFADLLNAQAPALVESRELLAQHGRTYTDATAKLSDVLVGVDAGGTVFLRASVAESAQLTQDGTSEPDEGLQEQRFTFSSNGGAPILHLETDAPAAETVLTEAPSAWAGLDVAPPESQEADEVPDEPIALGPDGFPVDEPAGPTPVALRAAAVSGSGTAKWASKNIGTKWEYGQDCTNFVSKALYYGGKMKTRAGGRKHDRAWWQQYYLFGTIKNKSYTWSGAENFRRHMTKYRKAPSVSKKNARPGDIVMFKWKKEKVYNHAAVVVGNTGRDLQLRQHGGVSKTTLSAAIARYKHKANYIERVIILRPKSRS</sequence>
<feature type="signal peptide" evidence="7">
    <location>
        <begin position="1"/>
        <end position="25"/>
    </location>
</feature>
<evidence type="ECO:0000256" key="3">
    <source>
        <dbReference type="ARBA" id="ARBA00022729"/>
    </source>
</evidence>
<dbReference type="PROSITE" id="PS50853">
    <property type="entry name" value="FN3"/>
    <property type="match status" value="1"/>
</dbReference>
<dbReference type="InterPro" id="IPR024301">
    <property type="entry name" value="Amidase_6"/>
</dbReference>
<dbReference type="InterPro" id="IPR003961">
    <property type="entry name" value="FN3_dom"/>
</dbReference>
<comment type="caution">
    <text evidence="9">The sequence shown here is derived from an EMBL/GenBank/DDBJ whole genome shotgun (WGS) entry which is preliminary data.</text>
</comment>
<evidence type="ECO:0000313" key="10">
    <source>
        <dbReference type="Proteomes" id="UP001500707"/>
    </source>
</evidence>
<reference evidence="10" key="1">
    <citation type="journal article" date="2019" name="Int. J. Syst. Evol. Microbiol.">
        <title>The Global Catalogue of Microorganisms (GCM) 10K type strain sequencing project: providing services to taxonomists for standard genome sequencing and annotation.</title>
        <authorList>
            <consortium name="The Broad Institute Genomics Platform"/>
            <consortium name="The Broad Institute Genome Sequencing Center for Infectious Disease"/>
            <person name="Wu L."/>
            <person name="Ma J."/>
        </authorList>
    </citation>
    <scope>NUCLEOTIDE SEQUENCE [LARGE SCALE GENOMIC DNA]</scope>
    <source>
        <strain evidence="10">JCM 17656</strain>
    </source>
</reference>
<dbReference type="InterPro" id="IPR036116">
    <property type="entry name" value="FN3_sf"/>
</dbReference>
<dbReference type="Pfam" id="PF00041">
    <property type="entry name" value="fn3"/>
    <property type="match status" value="1"/>
</dbReference>
<keyword evidence="4" id="KW-0378">Hydrolase</keyword>
<evidence type="ECO:0000313" key="9">
    <source>
        <dbReference type="EMBL" id="GAA3578630.1"/>
    </source>
</evidence>
<dbReference type="Gene3D" id="2.60.40.10">
    <property type="entry name" value="Immunoglobulins"/>
    <property type="match status" value="1"/>
</dbReference>
<evidence type="ECO:0000256" key="1">
    <source>
        <dbReference type="ARBA" id="ARBA00004613"/>
    </source>
</evidence>
<dbReference type="Gene3D" id="3.90.1720.10">
    <property type="entry name" value="endopeptidase domain like (from Nostoc punctiforme)"/>
    <property type="match status" value="1"/>
</dbReference>
<accession>A0ABP6Y7K5</accession>
<evidence type="ECO:0000259" key="8">
    <source>
        <dbReference type="PROSITE" id="PS50853"/>
    </source>
</evidence>
<keyword evidence="5" id="KW-0119">Carbohydrate metabolism</keyword>
<keyword evidence="4" id="KW-0326">Glycosidase</keyword>
<feature type="domain" description="Fibronectin type-III" evidence="8">
    <location>
        <begin position="870"/>
        <end position="964"/>
    </location>
</feature>
<proteinExistence type="predicted"/>